<evidence type="ECO:0000256" key="1">
    <source>
        <dbReference type="ARBA" id="ARBA00004319"/>
    </source>
</evidence>
<protein>
    <submittedName>
        <fullName evidence="10">Uncharacterized protein</fullName>
    </submittedName>
</protein>
<dbReference type="GO" id="GO:0140662">
    <property type="term" value="F:ATP-dependent protein folding chaperone"/>
    <property type="evidence" value="ECO:0007669"/>
    <property type="project" value="InterPro"/>
</dbReference>
<keyword evidence="3 9" id="KW-0732">Signal</keyword>
<evidence type="ECO:0000256" key="4">
    <source>
        <dbReference type="ARBA" id="ARBA00022741"/>
    </source>
</evidence>
<dbReference type="eggNOG" id="KOG0104">
    <property type="taxonomic scope" value="Eukaryota"/>
</dbReference>
<feature type="chain" id="PRO_5005539070" evidence="9">
    <location>
        <begin position="23"/>
        <end position="961"/>
    </location>
</feature>
<feature type="compositionally biased region" description="Basic and acidic residues" evidence="8">
    <location>
        <begin position="609"/>
        <end position="643"/>
    </location>
</feature>
<proteinExistence type="inferred from homology"/>
<dbReference type="OrthoDB" id="10262720at2759"/>
<sequence length="961" mass="107228">MPRISALALTVVLLALFSYVNAIGVISIDFGSEWLKMGLVKRGVPADIILNAESKRKTDMVLHLGPKERTFGAAAAVSGLRFPEKTFGYLLPLVGQMFEGPIVQNFIKRFPQYKLEADSERGTVIFLLGDEKYAIEELIAMQLEQARNIATAAAEETMNDAVITVPSFFTQAERRTLLQSARIIGLNVLALVNDNTAVATSWGIFNKKKFEDKPLTVMFYDMGASTTSATIVKYSHDSKKIPGVKILATSFDRTLGGLEFDFRLRDHLVKIFNEQQKGKIDARDYPRALAKLLKEARRVKEVLSANTDTFAQVEGVLPDVDFKRTPVSRVEFETLCTDLFERTATPMANVLQQSGMGIAEIDQVIMFGGAQRMPRVQDNLLKVTGGKELSRSINADEACAIGAVLRAATHSSAFRMAKFTVEEANVYPVKVAYPRAEKDENAEEGVNSYEMLDKDDDLVWRSVIGRFGKYPESKIFSFTKHTEDFSFKLQYSDLESFLPSPEGLDMVGSTLISSYNMSGLKEAYEEYLKDDKHVFVSSKIKFRMDESNVLKVESANAYFNTTIPELTSEQAADTNDGKAGIADKMKNFFGMGGDDEKKEGAEAAAEPEAAEKGADTTNETKDEEAAMEDAKDNTKAEDQDTKKKPAKTKVPKAPKVETVKVALKITETHHDLAPLTTDRTEEYRQRLADLTKAEAALHYAMKQRHTLESMSYDILDKLEMEDLDKVTTEEQREGVRQYVAEVSDWLYGDGEEASAEEYTTRIDHITDTTKPFFFRRDEYLLRPKAVKELNLALKGLDKLLKDTPEDERYWTKESQTLVESGIADARKWLDDKVAAQEATSLTEIPVVLGADILRKAKRLSRDVKALKDTPKPTPVPTPTPDATPEPSNDTETVSDGDGDAMDDDEYVDEGYEEVRQEFILPTDEEVAADSEKAEGSAEADEMVADQATDKVVQKEEERDEL</sequence>
<comment type="subcellular location">
    <subcellularLocation>
        <location evidence="1">Endoplasmic reticulum lumen</location>
    </subcellularLocation>
</comment>
<dbReference type="InterPro" id="IPR043129">
    <property type="entry name" value="ATPase_NBD"/>
</dbReference>
<keyword evidence="7" id="KW-0143">Chaperone</keyword>
<feature type="compositionally biased region" description="Basic and acidic residues" evidence="8">
    <location>
        <begin position="947"/>
        <end position="961"/>
    </location>
</feature>
<evidence type="ECO:0000256" key="2">
    <source>
        <dbReference type="ARBA" id="ARBA00007381"/>
    </source>
</evidence>
<evidence type="ECO:0000256" key="9">
    <source>
        <dbReference type="SAM" id="SignalP"/>
    </source>
</evidence>
<reference evidence="10 11" key="1">
    <citation type="submission" date="2011-02" db="EMBL/GenBank/DDBJ databases">
        <title>The Genome Sequence of Sphaeroforma arctica JP610.</title>
        <authorList>
            <consortium name="The Broad Institute Genome Sequencing Platform"/>
            <person name="Russ C."/>
            <person name="Cuomo C."/>
            <person name="Young S.K."/>
            <person name="Zeng Q."/>
            <person name="Gargeya S."/>
            <person name="Alvarado L."/>
            <person name="Berlin A."/>
            <person name="Chapman S.B."/>
            <person name="Chen Z."/>
            <person name="Freedman E."/>
            <person name="Gellesch M."/>
            <person name="Goldberg J."/>
            <person name="Griggs A."/>
            <person name="Gujja S."/>
            <person name="Heilman E."/>
            <person name="Heiman D."/>
            <person name="Howarth C."/>
            <person name="Mehta T."/>
            <person name="Neiman D."/>
            <person name="Pearson M."/>
            <person name="Roberts A."/>
            <person name="Saif S."/>
            <person name="Shea T."/>
            <person name="Shenoy N."/>
            <person name="Sisk P."/>
            <person name="Stolte C."/>
            <person name="Sykes S."/>
            <person name="White J."/>
            <person name="Yandava C."/>
            <person name="Burger G."/>
            <person name="Gray M.W."/>
            <person name="Holland P.W.H."/>
            <person name="King N."/>
            <person name="Lang F.B.F."/>
            <person name="Roger A.J."/>
            <person name="Ruiz-Trillo I."/>
            <person name="Haas B."/>
            <person name="Nusbaum C."/>
            <person name="Birren B."/>
        </authorList>
    </citation>
    <scope>NUCLEOTIDE SEQUENCE [LARGE SCALE GENOMIC DNA]</scope>
    <source>
        <strain evidence="10 11">JP610</strain>
    </source>
</reference>
<dbReference type="PRINTS" id="PR00301">
    <property type="entry name" value="HEATSHOCK70"/>
</dbReference>
<evidence type="ECO:0000313" key="10">
    <source>
        <dbReference type="EMBL" id="KNC84797.1"/>
    </source>
</evidence>
<evidence type="ECO:0000256" key="6">
    <source>
        <dbReference type="ARBA" id="ARBA00022840"/>
    </source>
</evidence>
<dbReference type="GO" id="GO:0034663">
    <property type="term" value="C:endoplasmic reticulum chaperone complex"/>
    <property type="evidence" value="ECO:0007669"/>
    <property type="project" value="TreeGrafter"/>
</dbReference>
<feature type="compositionally biased region" description="Pro residues" evidence="8">
    <location>
        <begin position="871"/>
        <end position="883"/>
    </location>
</feature>
<feature type="signal peptide" evidence="9">
    <location>
        <begin position="1"/>
        <end position="22"/>
    </location>
</feature>
<dbReference type="Gene3D" id="1.20.1270.10">
    <property type="match status" value="1"/>
</dbReference>
<evidence type="ECO:0000256" key="5">
    <source>
        <dbReference type="ARBA" id="ARBA00022824"/>
    </source>
</evidence>
<dbReference type="GO" id="GO:0005788">
    <property type="term" value="C:endoplasmic reticulum lumen"/>
    <property type="evidence" value="ECO:0007669"/>
    <property type="project" value="UniProtKB-SubCell"/>
</dbReference>
<evidence type="ECO:0000313" key="11">
    <source>
        <dbReference type="Proteomes" id="UP000054560"/>
    </source>
</evidence>
<evidence type="ECO:0000256" key="7">
    <source>
        <dbReference type="ARBA" id="ARBA00023186"/>
    </source>
</evidence>
<dbReference type="CDD" id="cd10230">
    <property type="entry name" value="ASKHA_NBD_HSP70_HYOU1"/>
    <property type="match status" value="1"/>
</dbReference>
<dbReference type="Gene3D" id="3.30.420.40">
    <property type="match status" value="2"/>
</dbReference>
<dbReference type="Gene3D" id="3.30.30.30">
    <property type="match status" value="1"/>
</dbReference>
<accession>A0A0L0G6Z1</accession>
<dbReference type="Proteomes" id="UP000054560">
    <property type="component" value="Unassembled WGS sequence"/>
</dbReference>
<dbReference type="GO" id="GO:0005524">
    <property type="term" value="F:ATP binding"/>
    <property type="evidence" value="ECO:0007669"/>
    <property type="project" value="UniProtKB-KW"/>
</dbReference>
<dbReference type="GO" id="GO:0030968">
    <property type="term" value="P:endoplasmic reticulum unfolded protein response"/>
    <property type="evidence" value="ECO:0007669"/>
    <property type="project" value="TreeGrafter"/>
</dbReference>
<dbReference type="InterPro" id="IPR029047">
    <property type="entry name" value="HSP70_peptide-bd_sf"/>
</dbReference>
<dbReference type="InterPro" id="IPR029048">
    <property type="entry name" value="HSP70_C_sf"/>
</dbReference>
<dbReference type="AlphaFoldDB" id="A0A0L0G6Z1"/>
<dbReference type="Gene3D" id="2.60.34.10">
    <property type="entry name" value="Substrate Binding Domain Of DNAk, Chain A, domain 1"/>
    <property type="match status" value="1"/>
</dbReference>
<dbReference type="PANTHER" id="PTHR45639">
    <property type="entry name" value="HSC70CB, ISOFORM G-RELATED"/>
    <property type="match status" value="1"/>
</dbReference>
<dbReference type="Pfam" id="PF00012">
    <property type="entry name" value="HSP70"/>
    <property type="match status" value="1"/>
</dbReference>
<keyword evidence="5" id="KW-0256">Endoplasmic reticulum</keyword>
<feature type="compositionally biased region" description="Acidic residues" evidence="8">
    <location>
        <begin position="892"/>
        <end position="911"/>
    </location>
</feature>
<dbReference type="SUPFAM" id="SSF53067">
    <property type="entry name" value="Actin-like ATPase domain"/>
    <property type="match status" value="2"/>
</dbReference>
<keyword evidence="6" id="KW-0067">ATP-binding</keyword>
<dbReference type="InterPro" id="IPR013126">
    <property type="entry name" value="Hsp_70_fam"/>
</dbReference>
<feature type="region of interest" description="Disordered" evidence="8">
    <location>
        <begin position="863"/>
        <end position="961"/>
    </location>
</feature>
<gene>
    <name evidence="10" type="ORF">SARC_03005</name>
</gene>
<feature type="region of interest" description="Disordered" evidence="8">
    <location>
        <begin position="590"/>
        <end position="653"/>
    </location>
</feature>
<dbReference type="STRING" id="667725.A0A0L0G6Z1"/>
<dbReference type="FunFam" id="3.30.30.30:FF:000004">
    <property type="entry name" value="hypoxia up-regulated protein 1"/>
    <property type="match status" value="1"/>
</dbReference>
<evidence type="ECO:0000256" key="8">
    <source>
        <dbReference type="SAM" id="MobiDB-lite"/>
    </source>
</evidence>
<dbReference type="Gene3D" id="3.90.640.10">
    <property type="entry name" value="Actin, Chain A, domain 4"/>
    <property type="match status" value="1"/>
</dbReference>
<name>A0A0L0G6Z1_9EUKA</name>
<keyword evidence="4" id="KW-0547">Nucleotide-binding</keyword>
<dbReference type="SUPFAM" id="SSF100934">
    <property type="entry name" value="Heat shock protein 70kD (HSP70), C-terminal subdomain"/>
    <property type="match status" value="1"/>
</dbReference>
<dbReference type="FunFam" id="3.90.640.10:FF:000004">
    <property type="entry name" value="Heat shock 70 kDa protein 4"/>
    <property type="match status" value="1"/>
</dbReference>
<evidence type="ECO:0000256" key="3">
    <source>
        <dbReference type="ARBA" id="ARBA00022729"/>
    </source>
</evidence>
<dbReference type="PANTHER" id="PTHR45639:SF3">
    <property type="entry name" value="HYPOXIA UP-REGULATED PROTEIN 1"/>
    <property type="match status" value="1"/>
</dbReference>
<dbReference type="GeneID" id="25903509"/>
<comment type="similarity">
    <text evidence="2">Belongs to the heat shock protein 70 family.</text>
</comment>
<dbReference type="FunFam" id="3.30.420.40:FF:000171">
    <property type="entry name" value="Heat shock 70 kDa protein 4"/>
    <property type="match status" value="1"/>
</dbReference>
<keyword evidence="11" id="KW-1185">Reference proteome</keyword>
<dbReference type="RefSeq" id="XP_014158699.1">
    <property type="nucleotide sequence ID" value="XM_014303224.1"/>
</dbReference>
<dbReference type="EMBL" id="KQ241740">
    <property type="protein sequence ID" value="KNC84797.1"/>
    <property type="molecule type" value="Genomic_DNA"/>
</dbReference>
<organism evidence="10 11">
    <name type="scientific">Sphaeroforma arctica JP610</name>
    <dbReference type="NCBI Taxonomy" id="667725"/>
    <lineage>
        <taxon>Eukaryota</taxon>
        <taxon>Ichthyosporea</taxon>
        <taxon>Ichthyophonida</taxon>
        <taxon>Sphaeroforma</taxon>
    </lineage>
</organism>